<dbReference type="Pfam" id="PF00089">
    <property type="entry name" value="Trypsin"/>
    <property type="match status" value="1"/>
</dbReference>
<dbReference type="PANTHER" id="PTHR24276">
    <property type="entry name" value="POLYSERASE-RELATED"/>
    <property type="match status" value="1"/>
</dbReference>
<accession>A0A919QBF0</accession>
<reference evidence="5" key="1">
    <citation type="submission" date="2021-01" db="EMBL/GenBank/DDBJ databases">
        <title>Whole genome shotgun sequence of Acrocarpospora phusangensis NBRC 108782.</title>
        <authorList>
            <person name="Komaki H."/>
            <person name="Tamura T."/>
        </authorList>
    </citation>
    <scope>NUCLEOTIDE SEQUENCE</scope>
    <source>
        <strain evidence="5">NBRC 108782</strain>
    </source>
</reference>
<dbReference type="PROSITE" id="PS50240">
    <property type="entry name" value="TRYPSIN_DOM"/>
    <property type="match status" value="1"/>
</dbReference>
<dbReference type="AlphaFoldDB" id="A0A919QBF0"/>
<protein>
    <recommendedName>
        <fullName evidence="4">Peptidase S1 domain-containing protein</fullName>
    </recommendedName>
</protein>
<keyword evidence="6" id="KW-1185">Reference proteome</keyword>
<evidence type="ECO:0000256" key="2">
    <source>
        <dbReference type="SAM" id="MobiDB-lite"/>
    </source>
</evidence>
<proteinExistence type="predicted"/>
<sequence length="342" mass="36205">MNPLLRRWIRLAVAAATAGSVVLTAPLPAHADPDPDQQIVGGTVADWADYPYLVRLDGCSASLISPTKVLTAQHCVAGRTVPPQATFSNGVTVPTQVYSTMPGYVEDSPGYDLAVLSVPAWATAGVPYVPQVGSPWRPGNYQPGVEATLAGFGLPSPDSDPTEFGTLRAIDTPIRSDDAMDDIYNPWYGPDWWISRLMIGAGGSAHTTCYGDSGTALTVNQDGNRIVQVGVHSFGLDCTAAAALMELSGPQLAWLASMVPSVQDGWGPCTAPNGQPGRPDVRWGQGIPEGGSSENGRPWSIRCVVPQPMPPPPVPDPEDDPPPPRDCPPRFEQSARPCPKPR</sequence>
<evidence type="ECO:0000313" key="6">
    <source>
        <dbReference type="Proteomes" id="UP000640052"/>
    </source>
</evidence>
<evidence type="ECO:0000259" key="4">
    <source>
        <dbReference type="PROSITE" id="PS50240"/>
    </source>
</evidence>
<gene>
    <name evidence="5" type="ORF">Aph01nite_29490</name>
</gene>
<dbReference type="SMART" id="SM00020">
    <property type="entry name" value="Tryp_SPc"/>
    <property type="match status" value="1"/>
</dbReference>
<dbReference type="PANTHER" id="PTHR24276:SF91">
    <property type="entry name" value="AT26814P-RELATED"/>
    <property type="match status" value="1"/>
</dbReference>
<feature type="chain" id="PRO_5036850601" description="Peptidase S1 domain-containing protein" evidence="3">
    <location>
        <begin position="32"/>
        <end position="342"/>
    </location>
</feature>
<keyword evidence="1" id="KW-1015">Disulfide bond</keyword>
<comment type="caution">
    <text evidence="5">The sequence shown here is derived from an EMBL/GenBank/DDBJ whole genome shotgun (WGS) entry which is preliminary data.</text>
</comment>
<dbReference type="RefSeq" id="WP_204041385.1">
    <property type="nucleotide sequence ID" value="NZ_BOOA01000020.1"/>
</dbReference>
<keyword evidence="3" id="KW-0732">Signal</keyword>
<dbReference type="InterPro" id="IPR001254">
    <property type="entry name" value="Trypsin_dom"/>
</dbReference>
<dbReference type="InterPro" id="IPR009003">
    <property type="entry name" value="Peptidase_S1_PA"/>
</dbReference>
<dbReference type="GO" id="GO:0004252">
    <property type="term" value="F:serine-type endopeptidase activity"/>
    <property type="evidence" value="ECO:0007669"/>
    <property type="project" value="InterPro"/>
</dbReference>
<organism evidence="5 6">
    <name type="scientific">Acrocarpospora phusangensis</name>
    <dbReference type="NCBI Taxonomy" id="1070424"/>
    <lineage>
        <taxon>Bacteria</taxon>
        <taxon>Bacillati</taxon>
        <taxon>Actinomycetota</taxon>
        <taxon>Actinomycetes</taxon>
        <taxon>Streptosporangiales</taxon>
        <taxon>Streptosporangiaceae</taxon>
        <taxon>Acrocarpospora</taxon>
    </lineage>
</organism>
<evidence type="ECO:0000313" key="5">
    <source>
        <dbReference type="EMBL" id="GIH24639.1"/>
    </source>
</evidence>
<dbReference type="Gene3D" id="2.40.10.10">
    <property type="entry name" value="Trypsin-like serine proteases"/>
    <property type="match status" value="1"/>
</dbReference>
<dbReference type="GO" id="GO:0006508">
    <property type="term" value="P:proteolysis"/>
    <property type="evidence" value="ECO:0007669"/>
    <property type="project" value="InterPro"/>
</dbReference>
<evidence type="ECO:0000256" key="3">
    <source>
        <dbReference type="SAM" id="SignalP"/>
    </source>
</evidence>
<feature type="signal peptide" evidence="3">
    <location>
        <begin position="1"/>
        <end position="31"/>
    </location>
</feature>
<feature type="region of interest" description="Disordered" evidence="2">
    <location>
        <begin position="267"/>
        <end position="342"/>
    </location>
</feature>
<dbReference type="SUPFAM" id="SSF50494">
    <property type="entry name" value="Trypsin-like serine proteases"/>
    <property type="match status" value="1"/>
</dbReference>
<dbReference type="InterPro" id="IPR050430">
    <property type="entry name" value="Peptidase_S1"/>
</dbReference>
<dbReference type="Proteomes" id="UP000640052">
    <property type="component" value="Unassembled WGS sequence"/>
</dbReference>
<dbReference type="EMBL" id="BOOA01000020">
    <property type="protein sequence ID" value="GIH24639.1"/>
    <property type="molecule type" value="Genomic_DNA"/>
</dbReference>
<feature type="domain" description="Peptidase S1" evidence="4">
    <location>
        <begin position="39"/>
        <end position="260"/>
    </location>
</feature>
<evidence type="ECO:0000256" key="1">
    <source>
        <dbReference type="ARBA" id="ARBA00023157"/>
    </source>
</evidence>
<name>A0A919QBF0_9ACTN</name>
<dbReference type="InterPro" id="IPR043504">
    <property type="entry name" value="Peptidase_S1_PA_chymotrypsin"/>
</dbReference>